<sequence>MPAITSGKVLVSGANGFIAVWVVRSLLEQGYSVRGTVRSADKGKHLKEVFASYGEKFEVVEVPDITVEGAFDEAVKGVDAIEHTASPFHFKAEDPAELLEPAVKGTVGILESARKHGTSVKRVIITSSVAAVLSVPSTPQVFTEADWNDQAVKEVEEKGREASNAAKYRASKTLAERAAWDFHSKHKAEVAWDVVALNPPMVFGPIIHEVSSPHAQNTSSQTMYDVFTKEGSTVGSGSWVDVRDIALAHVLGLQKEEAGGERIIISAGAFSFQDLLDAASSSSKHLKGTPGAGKDAVHQIRFNADKSVRLLELKYHTMAETVADTLEDWEKKGW</sequence>
<keyword evidence="1" id="KW-0560">Oxidoreductase</keyword>
<dbReference type="InterPro" id="IPR036291">
    <property type="entry name" value="NAD(P)-bd_dom_sf"/>
</dbReference>
<dbReference type="InterPro" id="IPR050425">
    <property type="entry name" value="NAD(P)_dehydrat-like"/>
</dbReference>
<evidence type="ECO:0000256" key="2">
    <source>
        <dbReference type="ARBA" id="ARBA00023445"/>
    </source>
</evidence>
<comment type="caution">
    <text evidence="4">The sequence shown here is derived from an EMBL/GenBank/DDBJ whole genome shotgun (WGS) entry which is preliminary data.</text>
</comment>
<dbReference type="GO" id="GO:0016616">
    <property type="term" value="F:oxidoreductase activity, acting on the CH-OH group of donors, NAD or NADP as acceptor"/>
    <property type="evidence" value="ECO:0007669"/>
    <property type="project" value="TreeGrafter"/>
</dbReference>
<dbReference type="SUPFAM" id="SSF51735">
    <property type="entry name" value="NAD(P)-binding Rossmann-fold domains"/>
    <property type="match status" value="1"/>
</dbReference>
<organism evidence="4 5">
    <name type="scientific">Favolaschia claudopus</name>
    <dbReference type="NCBI Taxonomy" id="2862362"/>
    <lineage>
        <taxon>Eukaryota</taxon>
        <taxon>Fungi</taxon>
        <taxon>Dikarya</taxon>
        <taxon>Basidiomycota</taxon>
        <taxon>Agaricomycotina</taxon>
        <taxon>Agaricomycetes</taxon>
        <taxon>Agaricomycetidae</taxon>
        <taxon>Agaricales</taxon>
        <taxon>Marasmiineae</taxon>
        <taxon>Mycenaceae</taxon>
        <taxon>Favolaschia</taxon>
    </lineage>
</organism>
<gene>
    <name evidence="4" type="ORF">R3P38DRAFT_3029813</name>
</gene>
<reference evidence="4 5" key="1">
    <citation type="journal article" date="2024" name="J Genomics">
        <title>Draft genome sequencing and assembly of Favolaschia claudopus CIRM-BRFM 2984 isolated from oak limbs.</title>
        <authorList>
            <person name="Navarro D."/>
            <person name="Drula E."/>
            <person name="Chaduli D."/>
            <person name="Cazenave R."/>
            <person name="Ahrendt S."/>
            <person name="Wang J."/>
            <person name="Lipzen A."/>
            <person name="Daum C."/>
            <person name="Barry K."/>
            <person name="Grigoriev I.V."/>
            <person name="Favel A."/>
            <person name="Rosso M.N."/>
            <person name="Martin F."/>
        </authorList>
    </citation>
    <scope>NUCLEOTIDE SEQUENCE [LARGE SCALE GENOMIC DNA]</scope>
    <source>
        <strain evidence="4 5">CIRM-BRFM 2984</strain>
    </source>
</reference>
<dbReference type="Proteomes" id="UP001362999">
    <property type="component" value="Unassembled WGS sequence"/>
</dbReference>
<dbReference type="CDD" id="cd05227">
    <property type="entry name" value="AR_SDR_e"/>
    <property type="match status" value="1"/>
</dbReference>
<name>A0AAW0ADN1_9AGAR</name>
<accession>A0AAW0ADN1</accession>
<evidence type="ECO:0000313" key="5">
    <source>
        <dbReference type="Proteomes" id="UP001362999"/>
    </source>
</evidence>
<feature type="domain" description="NAD-dependent epimerase/dehydratase" evidence="3">
    <location>
        <begin position="9"/>
        <end position="264"/>
    </location>
</feature>
<dbReference type="AlphaFoldDB" id="A0AAW0ADN1"/>
<protein>
    <submittedName>
        <fullName evidence="4">D-lactaldehyde dehydrogenase</fullName>
    </submittedName>
</protein>
<keyword evidence="5" id="KW-1185">Reference proteome</keyword>
<dbReference type="PANTHER" id="PTHR10366:SF564">
    <property type="entry name" value="STEROL-4-ALPHA-CARBOXYLATE 3-DEHYDROGENASE, DECARBOXYLATING"/>
    <property type="match status" value="1"/>
</dbReference>
<dbReference type="EMBL" id="JAWWNJ010000071">
    <property type="protein sequence ID" value="KAK7007358.1"/>
    <property type="molecule type" value="Genomic_DNA"/>
</dbReference>
<evidence type="ECO:0000259" key="3">
    <source>
        <dbReference type="Pfam" id="PF01370"/>
    </source>
</evidence>
<dbReference type="Gene3D" id="3.40.50.720">
    <property type="entry name" value="NAD(P)-binding Rossmann-like Domain"/>
    <property type="match status" value="1"/>
</dbReference>
<comment type="similarity">
    <text evidence="2">Belongs to the NAD(P)-dependent epimerase/dehydratase family. Dihydroflavonol-4-reductase subfamily.</text>
</comment>
<evidence type="ECO:0000313" key="4">
    <source>
        <dbReference type="EMBL" id="KAK7007358.1"/>
    </source>
</evidence>
<dbReference type="InterPro" id="IPR001509">
    <property type="entry name" value="Epimerase_deHydtase"/>
</dbReference>
<proteinExistence type="inferred from homology"/>
<dbReference type="Pfam" id="PF01370">
    <property type="entry name" value="Epimerase"/>
    <property type="match status" value="1"/>
</dbReference>
<dbReference type="PANTHER" id="PTHR10366">
    <property type="entry name" value="NAD DEPENDENT EPIMERASE/DEHYDRATASE"/>
    <property type="match status" value="1"/>
</dbReference>
<evidence type="ECO:0000256" key="1">
    <source>
        <dbReference type="ARBA" id="ARBA00023002"/>
    </source>
</evidence>